<evidence type="ECO:0000313" key="2">
    <source>
        <dbReference type="Proteomes" id="UP000654075"/>
    </source>
</evidence>
<keyword evidence="2" id="KW-1185">Reference proteome</keyword>
<evidence type="ECO:0000313" key="1">
    <source>
        <dbReference type="EMBL" id="CAE8607752.1"/>
    </source>
</evidence>
<reference evidence="1" key="1">
    <citation type="submission" date="2021-02" db="EMBL/GenBank/DDBJ databases">
        <authorList>
            <person name="Dougan E. K."/>
            <person name="Rhodes N."/>
            <person name="Thang M."/>
            <person name="Chan C."/>
        </authorList>
    </citation>
    <scope>NUCLEOTIDE SEQUENCE</scope>
</reference>
<proteinExistence type="predicted"/>
<protein>
    <submittedName>
        <fullName evidence="1">Uncharacterized protein</fullName>
    </submittedName>
</protein>
<organism evidence="1 2">
    <name type="scientific">Polarella glacialis</name>
    <name type="common">Dinoflagellate</name>
    <dbReference type="NCBI Taxonomy" id="89957"/>
    <lineage>
        <taxon>Eukaryota</taxon>
        <taxon>Sar</taxon>
        <taxon>Alveolata</taxon>
        <taxon>Dinophyceae</taxon>
        <taxon>Suessiales</taxon>
        <taxon>Suessiaceae</taxon>
        <taxon>Polarella</taxon>
    </lineage>
</organism>
<name>A0A813F0K2_POLGL</name>
<feature type="non-terminal residue" evidence="1">
    <location>
        <position position="1"/>
    </location>
</feature>
<sequence length="84" mass="8666">SWQLALATAQQGGDAFAEEPCETGVLELTSEELDQGLGDDAIAGLAETVRACGVVGISPGLSGRLVAELREAVEAELQPILDSR</sequence>
<gene>
    <name evidence="1" type="ORF">PGLA1383_LOCUS25659</name>
</gene>
<dbReference type="EMBL" id="CAJNNV010022057">
    <property type="protein sequence ID" value="CAE8607752.1"/>
    <property type="molecule type" value="Genomic_DNA"/>
</dbReference>
<accession>A0A813F0K2</accession>
<dbReference type="AlphaFoldDB" id="A0A813F0K2"/>
<dbReference type="Proteomes" id="UP000654075">
    <property type="component" value="Unassembled WGS sequence"/>
</dbReference>
<feature type="non-terminal residue" evidence="1">
    <location>
        <position position="84"/>
    </location>
</feature>
<comment type="caution">
    <text evidence="1">The sequence shown here is derived from an EMBL/GenBank/DDBJ whole genome shotgun (WGS) entry which is preliminary data.</text>
</comment>